<accession>G2H1B2</accession>
<proteinExistence type="predicted"/>
<gene>
    <name evidence="1" type="ORF">Rin_00018540</name>
</gene>
<reference evidence="1 2" key="1">
    <citation type="journal article" date="2012" name="Genome Res.">
        <title>Genomic basis of endosymbiont-conferred protection against an insect parasitoid.</title>
        <authorList>
            <person name="Hansen A.K."/>
            <person name="Vorburger C."/>
            <person name="Moran N.A."/>
        </authorList>
    </citation>
    <scope>NUCLEOTIDE SEQUENCE [LARGE SCALE GENOMIC DNA]</scope>
    <source>
        <strain evidence="2">R5.15</strain>
    </source>
</reference>
<organism evidence="1 2">
    <name type="scientific">Candidatus Regiella insecticola 5.15</name>
    <dbReference type="NCBI Taxonomy" id="1005043"/>
    <lineage>
        <taxon>Bacteria</taxon>
        <taxon>Pseudomonadati</taxon>
        <taxon>Pseudomonadota</taxon>
        <taxon>Gammaproteobacteria</taxon>
        <taxon>Enterobacterales</taxon>
        <taxon>Enterobacteriaceae</taxon>
        <taxon>aphid secondary symbionts</taxon>
        <taxon>Candidatus Regiella</taxon>
    </lineage>
</organism>
<sequence length="256" mass="28253">MSRECRSTIEDVIAYYNPVDNKVAFNDAFFKKDPTERLQVLLHESVHASIQVDGAPVPDYYYLRSPVQAEQEGAPHPTTKRRNEQLKISQAALGFNYFIGNGKHILSNNFIKGMNADSIMQAAIRFMENPAARRRLLMKNPDTQSLLVMELAGKVPGTIRHDGFIFGIDSAPASPTYTTLTSEGKRVRRDTNLSGGHSRVTEYPGTKNSLLLEQMAGFAMQSDRVIASSTSGIAVDRMAPPLLSYHNGSGRYSAVA</sequence>
<evidence type="ECO:0000313" key="1">
    <source>
        <dbReference type="EMBL" id="EGY28212.1"/>
    </source>
</evidence>
<comment type="caution">
    <text evidence="1">The sequence shown here is derived from an EMBL/GenBank/DDBJ whole genome shotgun (WGS) entry which is preliminary data.</text>
</comment>
<dbReference type="RefSeq" id="WP_006707493.1">
    <property type="nucleotide sequence ID" value="NZ_AGCA01000437.1"/>
</dbReference>
<evidence type="ECO:0000313" key="2">
    <source>
        <dbReference type="Proteomes" id="UP000004116"/>
    </source>
</evidence>
<name>G2H1B2_9ENTR</name>
<dbReference type="AlphaFoldDB" id="G2H1B2"/>
<dbReference type="OrthoDB" id="9981952at2"/>
<keyword evidence="2" id="KW-1185">Reference proteome</keyword>
<protein>
    <submittedName>
        <fullName evidence="1">Uncharacterized protein</fullName>
    </submittedName>
</protein>
<dbReference type="Proteomes" id="UP000004116">
    <property type="component" value="Unassembled WGS sequence"/>
</dbReference>
<dbReference type="EMBL" id="AGCA01000437">
    <property type="protein sequence ID" value="EGY28212.1"/>
    <property type="molecule type" value="Genomic_DNA"/>
</dbReference>